<name>G7VPK0_PAETH</name>
<evidence type="ECO:0000313" key="3">
    <source>
        <dbReference type="EMBL" id="AET60998.1"/>
    </source>
</evidence>
<dbReference type="RefSeq" id="WP_014281695.1">
    <property type="nucleotide sequence ID" value="NC_016641.1"/>
</dbReference>
<dbReference type="InterPro" id="IPR031924">
    <property type="entry name" value="GH115"/>
</dbReference>
<dbReference type="Pfam" id="PF15979">
    <property type="entry name" value="Glyco_hydro_115"/>
    <property type="match status" value="1"/>
</dbReference>
<dbReference type="PANTHER" id="PTHR37842:SF2">
    <property type="entry name" value="GYLCOSYL HYDROLASE 115 C-TERMINAL DOMAIN-CONTAINING PROTEIN"/>
    <property type="match status" value="1"/>
</dbReference>
<dbReference type="EMBL" id="CP003107">
    <property type="protein sequence ID" value="AET60998.1"/>
    <property type="molecule type" value="Genomic_DNA"/>
</dbReference>
<dbReference type="GO" id="GO:0005975">
    <property type="term" value="P:carbohydrate metabolic process"/>
    <property type="evidence" value="ECO:0007669"/>
    <property type="project" value="UniProtKB-ARBA"/>
</dbReference>
<dbReference type="STRING" id="985665.HPL003_21340"/>
<proteinExistence type="predicted"/>
<dbReference type="eggNOG" id="ENOG502Z7KK">
    <property type="taxonomic scope" value="Bacteria"/>
</dbReference>
<dbReference type="AlphaFoldDB" id="G7VPK0"/>
<dbReference type="HOGENOM" id="CLU_004852_0_0_9"/>
<sequence>MLLDVEKGTSCRWEAGNGLVFYKEEEALTGVVKIADKVRKDVSLVFDDMPEVTTDVAALGNYSVIYGTVGRSLVLEKLSKSGQIDLSPIEGKREVFLFQLVEAPFPEVSSALVIAGSDKRGTIYGLFHLSECLGVSPLVDWSDVRPVKQERVVLTEKNNWVSKEPSVKYRGIFINDEWSAFGTWATHHFGGVNAEMYEHVFELLLRLKANYLWPAMWRSNFNCDGPDLLNAELADEYGIVMGTSHHEPCMRNGEEYGLVRGKDSVYGNAWDFRANKEGILRFWEDGLKRNGGFENVITLGMRGEQDTTILGESATLADNINLLRDVIREQNKLIRKNVCEDLAQLPRDLVLFTEVEAFYYGDEETPGLMGDPELDGVTLMLSDDNFGNLRSVPTEEMRGHNGGYGLYYHFDFHGGAYAYDWMNTNYLPKVWEQLTMAYDYGIREIWVVNIGDICFLESPMSYFFELAFDMETWGSSQPNKTGKFMQQWIEQQFGGAFDDEDRKSVQEILDGYTRINHNRKPEVMNSEIYHPVHYGEAENLLKQAEHITRLAEELREKCPDWALPAYYELVYFPAIASMNLQRMQIIAGRNEFYARQNRVEANDLADEISRCIQKDRGLMDELHWINNGKWYGMGLSEHVGFVHWNEEGNRYPLMIKIEPANKPRIIVSKSDSSTFTEGYHWTGRPLDVNDFLRPDVNEVNIDIACGSRMPIAYKITTDCPWLSFSKTEGLVTRKDVLTITINRSLLQDRERGEVYIEAPDSRVQLNIWGEQADIAGLEPLTFLERDGYIAMEAEHFVYKHNVEGFAFTKLEQYGRTVSGMKVLPPLHDFTLAEDRPYLEFRFVAEQEGLYWAEYYLAPSNTAYTDHKLYLGVQMNNGEVHLENAVSDRFRSLDTSCTEWVNAVKDNIRIHRGELPCRRGLNVLRIYAVSPSTGA</sequence>
<dbReference type="Gene3D" id="3.30.379.10">
    <property type="entry name" value="Chitobiase/beta-hexosaminidase domain 2-like"/>
    <property type="match status" value="1"/>
</dbReference>
<dbReference type="InterPro" id="IPR042301">
    <property type="entry name" value="GH115_sf"/>
</dbReference>
<dbReference type="Proteomes" id="UP000005876">
    <property type="component" value="Chromosome"/>
</dbReference>
<evidence type="ECO:0000256" key="1">
    <source>
        <dbReference type="ARBA" id="ARBA00022801"/>
    </source>
</evidence>
<evidence type="ECO:0000313" key="4">
    <source>
        <dbReference type="Proteomes" id="UP000005876"/>
    </source>
</evidence>
<dbReference type="OrthoDB" id="8727830at2"/>
<dbReference type="Gene3D" id="1.20.58.2150">
    <property type="match status" value="1"/>
</dbReference>
<dbReference type="GO" id="GO:0016787">
    <property type="term" value="F:hydrolase activity"/>
    <property type="evidence" value="ECO:0007669"/>
    <property type="project" value="UniProtKB-KW"/>
</dbReference>
<dbReference type="Gene3D" id="3.20.20.520">
    <property type="entry name" value="Glycosyl hydrolase family 115"/>
    <property type="match status" value="1"/>
</dbReference>
<reference evidence="4" key="1">
    <citation type="submission" date="2011-11" db="EMBL/GenBank/DDBJ databases">
        <title>Complete sequence of Paenibacillus terrae HPL-003.</title>
        <authorList>
            <person name="Shin S.H."/>
            <person name="Kim S."/>
            <person name="Kim J.Y."/>
        </authorList>
    </citation>
    <scope>NUCLEOTIDE SEQUENCE [LARGE SCALE GENOMIC DNA]</scope>
    <source>
        <strain evidence="4">HPL-003</strain>
    </source>
</reference>
<gene>
    <name evidence="3" type="ordered locus">HPL003_21340</name>
</gene>
<reference key="2">
    <citation type="submission" date="2011-11" db="EMBL/GenBank/DDBJ databases">
        <authorList>
            <person name="Shin S.H."/>
            <person name="Kim S."/>
            <person name="Kim J.Y."/>
        </authorList>
    </citation>
    <scope>NUCLEOTIDE SEQUENCE</scope>
    <source>
        <strain>HPL-003</strain>
    </source>
</reference>
<organism evidence="3 4">
    <name type="scientific">Paenibacillus terrae (strain HPL-003)</name>
    <dbReference type="NCBI Taxonomy" id="985665"/>
    <lineage>
        <taxon>Bacteria</taxon>
        <taxon>Bacillati</taxon>
        <taxon>Bacillota</taxon>
        <taxon>Bacilli</taxon>
        <taxon>Bacillales</taxon>
        <taxon>Paenibacillaceae</taxon>
        <taxon>Paenibacillus</taxon>
    </lineage>
</organism>
<keyword evidence="1" id="KW-0378">Hydrolase</keyword>
<feature type="domain" description="Gylcosyl hydrolase 115 C-terminal" evidence="2">
    <location>
        <begin position="781"/>
        <end position="931"/>
    </location>
</feature>
<evidence type="ECO:0000259" key="2">
    <source>
        <dbReference type="Pfam" id="PF17829"/>
    </source>
</evidence>
<reference evidence="3 4" key="3">
    <citation type="journal article" date="2012" name="J. Bacteriol.">
        <title>Genome Sequence of Paenibacillus terrae HPL-003, a Xylanase-Producing Bacterium Isolated from Soil Found in Forest Residue.</title>
        <authorList>
            <person name="Shin S.H."/>
            <person name="Kim S."/>
            <person name="Kim J.Y."/>
            <person name="Song H.Y."/>
            <person name="Cho S.J."/>
            <person name="Kim D.R."/>
            <person name="Lee K.I."/>
            <person name="Lim H.K."/>
            <person name="Park N.J."/>
            <person name="Hwang I.T."/>
            <person name="Yang K.S."/>
        </authorList>
    </citation>
    <scope>NUCLEOTIDE SEQUENCE [LARGE SCALE GENOMIC DNA]</scope>
    <source>
        <strain evidence="3 4">HPL-003</strain>
    </source>
</reference>
<accession>G7VPK0</accession>
<dbReference type="InterPro" id="IPR041437">
    <property type="entry name" value="GH115_C"/>
</dbReference>
<dbReference type="Gene3D" id="2.60.120.1620">
    <property type="match status" value="1"/>
</dbReference>
<dbReference type="Pfam" id="PF17829">
    <property type="entry name" value="GH115_C"/>
    <property type="match status" value="1"/>
</dbReference>
<dbReference type="KEGG" id="pta:HPL003_21340"/>
<dbReference type="PANTHER" id="PTHR37842">
    <property type="match status" value="1"/>
</dbReference>
<dbReference type="InterPro" id="IPR029018">
    <property type="entry name" value="Hex-like_dom2"/>
</dbReference>
<protein>
    <submittedName>
        <fullName evidence="3">Alpha-glucuronidase Gh115A</fullName>
    </submittedName>
</protein>